<dbReference type="PATRIC" id="fig|1123501.6.peg.771"/>
<dbReference type="EMBL" id="AONG01000005">
    <property type="protein sequence ID" value="KIQ70329.1"/>
    <property type="molecule type" value="Genomic_DNA"/>
</dbReference>
<evidence type="ECO:0000313" key="2">
    <source>
        <dbReference type="Proteomes" id="UP000035100"/>
    </source>
</evidence>
<keyword evidence="2" id="KW-1185">Reference proteome</keyword>
<sequence>MRRLGRLLLRLVGALLVLVLLLLAPVAWTEATCRGDIAPDDRQPIIADEGWQRPESRTLLTYPEWHIVHAYDDYAAVIADGDPHEFGFLRAIAGFWTALCPLQAEAMRMGPVTTDTKLTIYTIGVSFTAELLAKAAYEETAGRLFTWIRGPERALLDEVSAEQAAAYAGFLQQVPWYRWDFAADREELRRLASDEARDQERAFALGLEYAAKGAYAQVIARAAAGVGPDALRLRSVVDGLRQDELAAIEGIDVIGPVPQGGVLVETDRYRAYTRLLQRLAAEGADMVEIAGNDEILFTAISPRAAEDGALYSFARQGRDDYRHLFLVPVGDLLDRLRAMDGSDLTLEHVHDY</sequence>
<comment type="caution">
    <text evidence="1">The sequence shown here is derived from an EMBL/GenBank/DDBJ whole genome shotgun (WGS) entry which is preliminary data.</text>
</comment>
<proteinExistence type="predicted"/>
<name>A0A0D0Q7B9_9RHOB</name>
<accession>A0A0D0Q7B9</accession>
<dbReference type="AlphaFoldDB" id="A0A0D0Q7B9"/>
<dbReference type="RefSeq" id="WP_018304074.1">
    <property type="nucleotide sequence ID" value="NZ_KB902312.1"/>
</dbReference>
<protein>
    <submittedName>
        <fullName evidence="1">Uncharacterized protein</fullName>
    </submittedName>
</protein>
<dbReference type="eggNOG" id="ENOG502ZB1G">
    <property type="taxonomic scope" value="Bacteria"/>
</dbReference>
<evidence type="ECO:0000313" key="1">
    <source>
        <dbReference type="EMBL" id="KIQ70329.1"/>
    </source>
</evidence>
<organism evidence="1 2">
    <name type="scientific">Wenxinia marina DSM 24838</name>
    <dbReference type="NCBI Taxonomy" id="1123501"/>
    <lineage>
        <taxon>Bacteria</taxon>
        <taxon>Pseudomonadati</taxon>
        <taxon>Pseudomonadota</taxon>
        <taxon>Alphaproteobacteria</taxon>
        <taxon>Rhodobacterales</taxon>
        <taxon>Roseobacteraceae</taxon>
        <taxon>Wenxinia</taxon>
    </lineage>
</organism>
<reference evidence="1 2" key="1">
    <citation type="submission" date="2013-01" db="EMBL/GenBank/DDBJ databases">
        <authorList>
            <person name="Fiebig A."/>
            <person name="Goeker M."/>
            <person name="Klenk H.-P.P."/>
        </authorList>
    </citation>
    <scope>NUCLEOTIDE SEQUENCE [LARGE SCALE GENOMIC DNA]</scope>
    <source>
        <strain evidence="1 2">DSM 24838</strain>
    </source>
</reference>
<dbReference type="OrthoDB" id="7550695at2"/>
<gene>
    <name evidence="1" type="ORF">Wenmar_00704</name>
</gene>
<dbReference type="Proteomes" id="UP000035100">
    <property type="component" value="Unassembled WGS sequence"/>
</dbReference>
<dbReference type="STRING" id="1123501.Wenmar_00704"/>